<gene>
    <name evidence="2" type="ORF">Ocin01_07160</name>
</gene>
<proteinExistence type="predicted"/>
<sequence length="385" mass="41839">MMNQQSMTIPLNQNARGISPKAQTGNNNTTKYNNVGRCATTAGATASVNTNSSSPLFARNDGGRFSLRMPKSRTPPAQMPPPAPRHTPNAYGGPSGEPHGRSSMMNGNKSDSNSHSSTGPIGNKSKLTPKGVNGPNGGKKPGNRSNSTLTAKEVEMANWKRRKNYDPMKAAAEGKNKTKKSTGSGGESGVEEEMRVVPLPLPPIASPKVNRREAMMTKSLSFHQESFSPKCVSEDEDMIYIVDEMDSSHSNSPNHLGGMTRSYHEDVMYYGMPHSTPIRPKNKLEALDNLVIATIHSLSNKVRTSSRHLLEKLQVQHANDENGALIEEMVSQLKELEVPSNNASSPNKSPSRELSGTLKNLKKLEQVILVLDKVLCDDFETDVHG</sequence>
<reference evidence="2 3" key="1">
    <citation type="journal article" date="2016" name="Genome Biol. Evol.">
        <title>Gene Family Evolution Reflects Adaptation to Soil Environmental Stressors in the Genome of the Collembolan Orchesella cincta.</title>
        <authorList>
            <person name="Faddeeva-Vakhrusheva A."/>
            <person name="Derks M.F."/>
            <person name="Anvar S.Y."/>
            <person name="Agamennone V."/>
            <person name="Suring W."/>
            <person name="Smit S."/>
            <person name="van Straalen N.M."/>
            <person name="Roelofs D."/>
        </authorList>
    </citation>
    <scope>NUCLEOTIDE SEQUENCE [LARGE SCALE GENOMIC DNA]</scope>
    <source>
        <tissue evidence="2">Mixed pool</tissue>
    </source>
</reference>
<dbReference type="STRING" id="48709.A0A1D2N2K1"/>
<dbReference type="AlphaFoldDB" id="A0A1D2N2K1"/>
<dbReference type="Proteomes" id="UP000094527">
    <property type="component" value="Unassembled WGS sequence"/>
</dbReference>
<comment type="caution">
    <text evidence="2">The sequence shown here is derived from an EMBL/GenBank/DDBJ whole genome shotgun (WGS) entry which is preliminary data.</text>
</comment>
<name>A0A1D2N2K1_ORCCI</name>
<organism evidence="2 3">
    <name type="scientific">Orchesella cincta</name>
    <name type="common">Springtail</name>
    <name type="synonym">Podura cincta</name>
    <dbReference type="NCBI Taxonomy" id="48709"/>
    <lineage>
        <taxon>Eukaryota</taxon>
        <taxon>Metazoa</taxon>
        <taxon>Ecdysozoa</taxon>
        <taxon>Arthropoda</taxon>
        <taxon>Hexapoda</taxon>
        <taxon>Collembola</taxon>
        <taxon>Entomobryomorpha</taxon>
        <taxon>Entomobryoidea</taxon>
        <taxon>Orchesellidae</taxon>
        <taxon>Orchesellinae</taxon>
        <taxon>Orchesella</taxon>
    </lineage>
</organism>
<feature type="region of interest" description="Disordered" evidence="1">
    <location>
        <begin position="46"/>
        <end position="192"/>
    </location>
</feature>
<dbReference type="OMA" id="EVEMANW"/>
<dbReference type="OrthoDB" id="5822793at2759"/>
<evidence type="ECO:0000256" key="1">
    <source>
        <dbReference type="SAM" id="MobiDB-lite"/>
    </source>
</evidence>
<keyword evidence="3" id="KW-1185">Reference proteome</keyword>
<protein>
    <submittedName>
        <fullName evidence="2">Uncharacterized protein</fullName>
    </submittedName>
</protein>
<accession>A0A1D2N2K1</accession>
<feature type="region of interest" description="Disordered" evidence="1">
    <location>
        <begin position="1"/>
        <end position="31"/>
    </location>
</feature>
<feature type="compositionally biased region" description="Polar residues" evidence="1">
    <location>
        <begin position="103"/>
        <end position="120"/>
    </location>
</feature>
<feature type="compositionally biased region" description="Polar residues" evidence="1">
    <location>
        <begin position="46"/>
        <end position="55"/>
    </location>
</feature>
<dbReference type="EMBL" id="LJIJ01000274">
    <property type="protein sequence ID" value="ODM99516.1"/>
    <property type="molecule type" value="Genomic_DNA"/>
</dbReference>
<evidence type="ECO:0000313" key="2">
    <source>
        <dbReference type="EMBL" id="ODM99516.1"/>
    </source>
</evidence>
<evidence type="ECO:0000313" key="3">
    <source>
        <dbReference type="Proteomes" id="UP000094527"/>
    </source>
</evidence>